<proteinExistence type="predicted"/>
<dbReference type="EMBL" id="CAJVQB010033000">
    <property type="protein sequence ID" value="CAG8819106.1"/>
    <property type="molecule type" value="Genomic_DNA"/>
</dbReference>
<reference evidence="1 2" key="1">
    <citation type="submission" date="2021-06" db="EMBL/GenBank/DDBJ databases">
        <authorList>
            <person name="Kallberg Y."/>
            <person name="Tangrot J."/>
            <person name="Rosling A."/>
        </authorList>
    </citation>
    <scope>NUCLEOTIDE SEQUENCE [LARGE SCALE GENOMIC DNA]</scope>
    <source>
        <strain evidence="1 2">120-4 pot B 10/14</strain>
    </source>
</reference>
<evidence type="ECO:0000313" key="2">
    <source>
        <dbReference type="Proteomes" id="UP000789901"/>
    </source>
</evidence>
<gene>
    <name evidence="1" type="ORF">GMARGA_LOCUS27221</name>
</gene>
<comment type="caution">
    <text evidence="1">The sequence shown here is derived from an EMBL/GenBank/DDBJ whole genome shotgun (WGS) entry which is preliminary data.</text>
</comment>
<dbReference type="Proteomes" id="UP000789901">
    <property type="component" value="Unassembled WGS sequence"/>
</dbReference>
<evidence type="ECO:0000313" key="1">
    <source>
        <dbReference type="EMBL" id="CAG8819106.1"/>
    </source>
</evidence>
<organism evidence="1 2">
    <name type="scientific">Gigaspora margarita</name>
    <dbReference type="NCBI Taxonomy" id="4874"/>
    <lineage>
        <taxon>Eukaryota</taxon>
        <taxon>Fungi</taxon>
        <taxon>Fungi incertae sedis</taxon>
        <taxon>Mucoromycota</taxon>
        <taxon>Glomeromycotina</taxon>
        <taxon>Glomeromycetes</taxon>
        <taxon>Diversisporales</taxon>
        <taxon>Gigasporaceae</taxon>
        <taxon>Gigaspora</taxon>
    </lineage>
</organism>
<sequence length="83" mass="9732">MDYNKDQIDANNEFSLKDMSNNSIILLIRKIFDLETEENSESFAINTVQADSLNNLNYDLCDILNNFLEMKNKDYNIVYILDL</sequence>
<keyword evidence="2" id="KW-1185">Reference proteome</keyword>
<feature type="non-terminal residue" evidence="1">
    <location>
        <position position="83"/>
    </location>
</feature>
<name>A0ABN7W710_GIGMA</name>
<accession>A0ABN7W710</accession>
<protein>
    <submittedName>
        <fullName evidence="1">2108_t:CDS:1</fullName>
    </submittedName>
</protein>